<name>A0A7C8YMN4_OPUST</name>
<sequence>MASVTSNQTKRNTSSLALFDIQAFYRHIIPSFSPLPDYSATEKLLTPPYCSNLGISAKCLTISSSEYEFLSIQALDQNVILHFVRLYRATVSTTFCWKITSFLMFHKLQAMAKKVDCQNFFIVMFFHLLVIHPSKCMLLAKLIHPCGWH</sequence>
<reference evidence="1" key="2">
    <citation type="submission" date="2020-07" db="EMBL/GenBank/DDBJ databases">
        <authorList>
            <person name="Vera ALvarez R."/>
            <person name="Arias-Moreno D.M."/>
            <person name="Jimenez-Jacinto V."/>
            <person name="Jimenez-Bremont J.F."/>
            <person name="Swaminathan K."/>
            <person name="Moose S.P."/>
            <person name="Guerrero-Gonzalez M.L."/>
            <person name="Marino-Ramirez L."/>
            <person name="Landsman D."/>
            <person name="Rodriguez-Kessler M."/>
            <person name="Delgado-Sanchez P."/>
        </authorList>
    </citation>
    <scope>NUCLEOTIDE SEQUENCE</scope>
    <source>
        <tissue evidence="1">Cladode</tissue>
    </source>
</reference>
<proteinExistence type="predicted"/>
<dbReference type="AlphaFoldDB" id="A0A7C8YMN4"/>
<reference evidence="1" key="1">
    <citation type="journal article" date="2013" name="J. Plant Res.">
        <title>Effect of fungi and light on seed germination of three Opuntia species from semiarid lands of central Mexico.</title>
        <authorList>
            <person name="Delgado-Sanchez P."/>
            <person name="Jimenez-Bremont J.F."/>
            <person name="Guerrero-Gonzalez Mde L."/>
            <person name="Flores J."/>
        </authorList>
    </citation>
    <scope>NUCLEOTIDE SEQUENCE</scope>
    <source>
        <tissue evidence="1">Cladode</tissue>
    </source>
</reference>
<protein>
    <submittedName>
        <fullName evidence="1">Uncharacterized protein</fullName>
    </submittedName>
</protein>
<organism evidence="1">
    <name type="scientific">Opuntia streptacantha</name>
    <name type="common">Prickly pear cactus</name>
    <name type="synonym">Opuntia cardona</name>
    <dbReference type="NCBI Taxonomy" id="393608"/>
    <lineage>
        <taxon>Eukaryota</taxon>
        <taxon>Viridiplantae</taxon>
        <taxon>Streptophyta</taxon>
        <taxon>Embryophyta</taxon>
        <taxon>Tracheophyta</taxon>
        <taxon>Spermatophyta</taxon>
        <taxon>Magnoliopsida</taxon>
        <taxon>eudicotyledons</taxon>
        <taxon>Gunneridae</taxon>
        <taxon>Pentapetalae</taxon>
        <taxon>Caryophyllales</taxon>
        <taxon>Cactineae</taxon>
        <taxon>Cactaceae</taxon>
        <taxon>Opuntioideae</taxon>
        <taxon>Opuntia</taxon>
    </lineage>
</organism>
<dbReference type="EMBL" id="GISG01035200">
    <property type="protein sequence ID" value="MBA4621771.1"/>
    <property type="molecule type" value="Transcribed_RNA"/>
</dbReference>
<evidence type="ECO:0000313" key="1">
    <source>
        <dbReference type="EMBL" id="MBA4621771.1"/>
    </source>
</evidence>
<accession>A0A7C8YMN4</accession>